<evidence type="ECO:0000256" key="1">
    <source>
        <dbReference type="SAM" id="MobiDB-lite"/>
    </source>
</evidence>
<keyword evidence="3" id="KW-1185">Reference proteome</keyword>
<dbReference type="Proteomes" id="UP000265520">
    <property type="component" value="Unassembled WGS sequence"/>
</dbReference>
<dbReference type="EMBL" id="LXQA010234173">
    <property type="protein sequence ID" value="MCI36479.1"/>
    <property type="molecule type" value="Genomic_DNA"/>
</dbReference>
<feature type="region of interest" description="Disordered" evidence="1">
    <location>
        <begin position="1"/>
        <end position="36"/>
    </location>
</feature>
<feature type="non-terminal residue" evidence="2">
    <location>
        <position position="1"/>
    </location>
</feature>
<dbReference type="AlphaFoldDB" id="A0A392RJQ6"/>
<sequence length="62" mass="6815">NEPLPELEVQPSSNVKREPSLEDEVQPSPDVKMDPSLVVKNEPLPKTRSTVVAMTSSVQLNC</sequence>
<name>A0A392RJQ6_9FABA</name>
<organism evidence="2 3">
    <name type="scientific">Trifolium medium</name>
    <dbReference type="NCBI Taxonomy" id="97028"/>
    <lineage>
        <taxon>Eukaryota</taxon>
        <taxon>Viridiplantae</taxon>
        <taxon>Streptophyta</taxon>
        <taxon>Embryophyta</taxon>
        <taxon>Tracheophyta</taxon>
        <taxon>Spermatophyta</taxon>
        <taxon>Magnoliopsida</taxon>
        <taxon>eudicotyledons</taxon>
        <taxon>Gunneridae</taxon>
        <taxon>Pentapetalae</taxon>
        <taxon>rosids</taxon>
        <taxon>fabids</taxon>
        <taxon>Fabales</taxon>
        <taxon>Fabaceae</taxon>
        <taxon>Papilionoideae</taxon>
        <taxon>50 kb inversion clade</taxon>
        <taxon>NPAAA clade</taxon>
        <taxon>Hologalegina</taxon>
        <taxon>IRL clade</taxon>
        <taxon>Trifolieae</taxon>
        <taxon>Trifolium</taxon>
    </lineage>
</organism>
<evidence type="ECO:0000313" key="2">
    <source>
        <dbReference type="EMBL" id="MCI36479.1"/>
    </source>
</evidence>
<accession>A0A392RJQ6</accession>
<evidence type="ECO:0000313" key="3">
    <source>
        <dbReference type="Proteomes" id="UP000265520"/>
    </source>
</evidence>
<comment type="caution">
    <text evidence="2">The sequence shown here is derived from an EMBL/GenBank/DDBJ whole genome shotgun (WGS) entry which is preliminary data.</text>
</comment>
<proteinExistence type="predicted"/>
<protein>
    <submittedName>
        <fullName evidence="2">NBS-containing resistance-like protein</fullName>
    </submittedName>
</protein>
<reference evidence="2 3" key="1">
    <citation type="journal article" date="2018" name="Front. Plant Sci.">
        <title>Red Clover (Trifolium pratense) and Zigzag Clover (T. medium) - A Picture of Genomic Similarities and Differences.</title>
        <authorList>
            <person name="Dluhosova J."/>
            <person name="Istvanek J."/>
            <person name="Nedelnik J."/>
            <person name="Repkova J."/>
        </authorList>
    </citation>
    <scope>NUCLEOTIDE SEQUENCE [LARGE SCALE GENOMIC DNA]</scope>
    <source>
        <strain evidence="3">cv. 10/8</strain>
        <tissue evidence="2">Leaf</tissue>
    </source>
</reference>